<reference evidence="10 11" key="1">
    <citation type="submission" date="2018-09" db="EMBL/GenBank/DDBJ databases">
        <authorList>
            <person name="Zhu H."/>
        </authorList>
    </citation>
    <scope>NUCLEOTIDE SEQUENCE [LARGE SCALE GENOMIC DNA]</scope>
    <source>
        <strain evidence="10 11">K1S02-61</strain>
    </source>
</reference>
<dbReference type="AlphaFoldDB" id="A0A418Y6P2"/>
<dbReference type="GO" id="GO:0005506">
    <property type="term" value="F:iron ion binding"/>
    <property type="evidence" value="ECO:0007669"/>
    <property type="project" value="InterPro"/>
</dbReference>
<dbReference type="PANTHER" id="PTHR43756:SF1">
    <property type="entry name" value="3-PHENYLPROPIONATE_CINNAMIC ACID DIOXYGENASE SUBUNIT ALPHA"/>
    <property type="match status" value="1"/>
</dbReference>
<organism evidence="10 11">
    <name type="scientific">Massilia cavernae</name>
    <dbReference type="NCBI Taxonomy" id="2320864"/>
    <lineage>
        <taxon>Bacteria</taxon>
        <taxon>Pseudomonadati</taxon>
        <taxon>Pseudomonadota</taxon>
        <taxon>Betaproteobacteria</taxon>
        <taxon>Burkholderiales</taxon>
        <taxon>Oxalobacteraceae</taxon>
        <taxon>Telluria group</taxon>
        <taxon>Massilia</taxon>
    </lineage>
</organism>
<dbReference type="Gene3D" id="3.90.380.10">
    <property type="entry name" value="Naphthalene 1,2-dioxygenase Alpha Subunit, Chain A, domain 1"/>
    <property type="match status" value="1"/>
</dbReference>
<proteinExistence type="inferred from homology"/>
<dbReference type="RefSeq" id="WP_119809545.1">
    <property type="nucleotide sequence ID" value="NZ_QYUP01000037.1"/>
</dbReference>
<dbReference type="Gene3D" id="2.102.10.10">
    <property type="entry name" value="Rieske [2Fe-2S] iron-sulphur domain"/>
    <property type="match status" value="1"/>
</dbReference>
<evidence type="ECO:0000256" key="2">
    <source>
        <dbReference type="ARBA" id="ARBA00022714"/>
    </source>
</evidence>
<evidence type="ECO:0000256" key="7">
    <source>
        <dbReference type="ARBA" id="ARBA00023014"/>
    </source>
</evidence>
<evidence type="ECO:0000313" key="10">
    <source>
        <dbReference type="EMBL" id="RJG24139.1"/>
    </source>
</evidence>
<evidence type="ECO:0000313" key="11">
    <source>
        <dbReference type="Proteomes" id="UP000284006"/>
    </source>
</evidence>
<keyword evidence="5" id="KW-0560">Oxidoreductase</keyword>
<dbReference type="InterPro" id="IPR017941">
    <property type="entry name" value="Rieske_2Fe-2S"/>
</dbReference>
<gene>
    <name evidence="10" type="ORF">D3872_03785</name>
</gene>
<evidence type="ECO:0000256" key="3">
    <source>
        <dbReference type="ARBA" id="ARBA00022723"/>
    </source>
</evidence>
<accession>A0A418Y6P2</accession>
<dbReference type="PRINTS" id="PR00090">
    <property type="entry name" value="RNGDIOXGNASE"/>
</dbReference>
<dbReference type="EMBL" id="QYUP01000037">
    <property type="protein sequence ID" value="RJG24139.1"/>
    <property type="molecule type" value="Genomic_DNA"/>
</dbReference>
<dbReference type="Pfam" id="PF00355">
    <property type="entry name" value="Rieske"/>
    <property type="match status" value="1"/>
</dbReference>
<dbReference type="GO" id="GO:0051213">
    <property type="term" value="F:dioxygenase activity"/>
    <property type="evidence" value="ECO:0007669"/>
    <property type="project" value="UniProtKB-KW"/>
</dbReference>
<dbReference type="InterPro" id="IPR036922">
    <property type="entry name" value="Rieske_2Fe-2S_sf"/>
</dbReference>
<protein>
    <submittedName>
        <fullName evidence="10">Aromatic ring-hydroxylating dioxygenase subunit alpha</fullName>
    </submittedName>
</protein>
<dbReference type="PROSITE" id="PS00570">
    <property type="entry name" value="RING_HYDROXYL_ALPHA"/>
    <property type="match status" value="1"/>
</dbReference>
<feature type="domain" description="Rieske" evidence="9">
    <location>
        <begin position="55"/>
        <end position="134"/>
    </location>
</feature>
<evidence type="ECO:0000256" key="4">
    <source>
        <dbReference type="ARBA" id="ARBA00022964"/>
    </source>
</evidence>
<comment type="similarity">
    <text evidence="1">Belongs to the bacterial ring-hydroxylating dioxygenase alpha subunit family.</text>
</comment>
<dbReference type="PROSITE" id="PS51296">
    <property type="entry name" value="RIESKE"/>
    <property type="match status" value="1"/>
</dbReference>
<keyword evidence="6" id="KW-0408">Iron</keyword>
<keyword evidence="8" id="KW-0520">NAD</keyword>
<evidence type="ECO:0000256" key="1">
    <source>
        <dbReference type="ARBA" id="ARBA00008751"/>
    </source>
</evidence>
<keyword evidence="11" id="KW-1185">Reference proteome</keyword>
<dbReference type="Proteomes" id="UP000284006">
    <property type="component" value="Unassembled WGS sequence"/>
</dbReference>
<dbReference type="SUPFAM" id="SSF50022">
    <property type="entry name" value="ISP domain"/>
    <property type="match status" value="1"/>
</dbReference>
<keyword evidence="4 10" id="KW-0223">Dioxygenase</keyword>
<keyword evidence="3" id="KW-0479">Metal-binding</keyword>
<evidence type="ECO:0000256" key="8">
    <source>
        <dbReference type="ARBA" id="ARBA00023027"/>
    </source>
</evidence>
<evidence type="ECO:0000259" key="9">
    <source>
        <dbReference type="PROSITE" id="PS51296"/>
    </source>
</evidence>
<dbReference type="PANTHER" id="PTHR43756">
    <property type="entry name" value="CHOLINE MONOOXYGENASE, CHLOROPLASTIC"/>
    <property type="match status" value="1"/>
</dbReference>
<dbReference type="Pfam" id="PF00848">
    <property type="entry name" value="Ring_hydroxyl_A"/>
    <property type="match status" value="1"/>
</dbReference>
<keyword evidence="7" id="KW-0411">Iron-sulfur</keyword>
<sequence length="466" mass="53061">MYKFIPISSGGQTKDLDDLVKRVDSGMDQGLLPVDVFCDDAVFRAEMVRIFGQCWVFLGHESEIPNAGDFVQRKIGLDSVIVTRDAENGINVMLNHCRHRGSELCHEDKGNTRHFKCPYHGWTYNLKGEFAGAPHFNDAYENFDRKEWGLKRAPKVDTFHGFIFASLSEDKTTLRDYLGNAAWALDAIVGLHPKGMRALGLPERFQVRADWKSGAENFCGDAYHVSTAHLSAGLTEFIPDVRQVSTIARGYEFDNGHSFIGHELTKWGPDFEMWAYPKEIREQFDLSRFDEVQIDMIKNAPPTIGTIFPNLSYLRFPQPATLGGRPVPFTMIRMWQPVAPGVMELWTWHFEYAFVSDEQAKEAYLAGQFGFGSGGIFEQDDTAVWEGIAKAAASPWNRRDGLMLHYQQKRGGPDPAWKGPGKFHKSIYGEYLQELFWRRWVKEMSNKDVHDRDMSAGEECSKETCK</sequence>
<evidence type="ECO:0000256" key="5">
    <source>
        <dbReference type="ARBA" id="ARBA00023002"/>
    </source>
</evidence>
<comment type="caution">
    <text evidence="10">The sequence shown here is derived from an EMBL/GenBank/DDBJ whole genome shotgun (WGS) entry which is preliminary data.</text>
</comment>
<dbReference type="InterPro" id="IPR015881">
    <property type="entry name" value="ARHD_Rieske_2Fe_2S"/>
</dbReference>
<dbReference type="InterPro" id="IPR001663">
    <property type="entry name" value="Rng_hydr_dOase-A"/>
</dbReference>
<dbReference type="InterPro" id="IPR015879">
    <property type="entry name" value="Ring_hydroxy_dOase_asu_C_dom"/>
</dbReference>
<dbReference type="OrthoDB" id="9790995at2"/>
<dbReference type="GO" id="GO:0051537">
    <property type="term" value="F:2 iron, 2 sulfur cluster binding"/>
    <property type="evidence" value="ECO:0007669"/>
    <property type="project" value="UniProtKB-KW"/>
</dbReference>
<name>A0A418Y6P2_9BURK</name>
<evidence type="ECO:0000256" key="6">
    <source>
        <dbReference type="ARBA" id="ARBA00023004"/>
    </source>
</evidence>
<keyword evidence="2" id="KW-0001">2Fe-2S</keyword>
<dbReference type="SUPFAM" id="SSF55961">
    <property type="entry name" value="Bet v1-like"/>
    <property type="match status" value="1"/>
</dbReference>